<accession>A0A6A6SY69</accession>
<organism evidence="1 2">
    <name type="scientific">Lophiostoma macrostomum CBS 122681</name>
    <dbReference type="NCBI Taxonomy" id="1314788"/>
    <lineage>
        <taxon>Eukaryota</taxon>
        <taxon>Fungi</taxon>
        <taxon>Dikarya</taxon>
        <taxon>Ascomycota</taxon>
        <taxon>Pezizomycotina</taxon>
        <taxon>Dothideomycetes</taxon>
        <taxon>Pleosporomycetidae</taxon>
        <taxon>Pleosporales</taxon>
        <taxon>Lophiostomataceae</taxon>
        <taxon>Lophiostoma</taxon>
    </lineage>
</organism>
<keyword evidence="2" id="KW-1185">Reference proteome</keyword>
<evidence type="ECO:0000313" key="1">
    <source>
        <dbReference type="EMBL" id="KAF2652490.1"/>
    </source>
</evidence>
<dbReference type="EMBL" id="MU004401">
    <property type="protein sequence ID" value="KAF2652490.1"/>
    <property type="molecule type" value="Genomic_DNA"/>
</dbReference>
<dbReference type="GO" id="GO:0007018">
    <property type="term" value="P:microtubule-based movement"/>
    <property type="evidence" value="ECO:0007669"/>
    <property type="project" value="TreeGrafter"/>
</dbReference>
<evidence type="ECO:0008006" key="3">
    <source>
        <dbReference type="Google" id="ProtNLM"/>
    </source>
</evidence>
<sequence length="125" mass="13442">MAAPLETSELQKIATQACENAVGTSDIYDHSSVADWNTNIINSILSSLTAPYSDENTSPYKFIVNSTVIQHIGSPSEASTAGRRGMHSAVGAYWNGDKDGTWSFKWEGAEAKGMDIVLSITWIGV</sequence>
<dbReference type="GO" id="GO:0005868">
    <property type="term" value="C:cytoplasmic dynein complex"/>
    <property type="evidence" value="ECO:0007669"/>
    <property type="project" value="TreeGrafter"/>
</dbReference>
<name>A0A6A6SY69_9PLEO</name>
<dbReference type="Pfam" id="PF03645">
    <property type="entry name" value="Tctex-1"/>
    <property type="match status" value="1"/>
</dbReference>
<gene>
    <name evidence="1" type="ORF">K491DRAFT_760352</name>
</gene>
<dbReference type="GO" id="GO:0045505">
    <property type="term" value="F:dynein intermediate chain binding"/>
    <property type="evidence" value="ECO:0007669"/>
    <property type="project" value="TreeGrafter"/>
</dbReference>
<reference evidence="1" key="1">
    <citation type="journal article" date="2020" name="Stud. Mycol.">
        <title>101 Dothideomycetes genomes: a test case for predicting lifestyles and emergence of pathogens.</title>
        <authorList>
            <person name="Haridas S."/>
            <person name="Albert R."/>
            <person name="Binder M."/>
            <person name="Bloem J."/>
            <person name="Labutti K."/>
            <person name="Salamov A."/>
            <person name="Andreopoulos B."/>
            <person name="Baker S."/>
            <person name="Barry K."/>
            <person name="Bills G."/>
            <person name="Bluhm B."/>
            <person name="Cannon C."/>
            <person name="Castanera R."/>
            <person name="Culley D."/>
            <person name="Daum C."/>
            <person name="Ezra D."/>
            <person name="Gonzalez J."/>
            <person name="Henrissat B."/>
            <person name="Kuo A."/>
            <person name="Liang C."/>
            <person name="Lipzen A."/>
            <person name="Lutzoni F."/>
            <person name="Magnuson J."/>
            <person name="Mondo S."/>
            <person name="Nolan M."/>
            <person name="Ohm R."/>
            <person name="Pangilinan J."/>
            <person name="Park H.-J."/>
            <person name="Ramirez L."/>
            <person name="Alfaro M."/>
            <person name="Sun H."/>
            <person name="Tritt A."/>
            <person name="Yoshinaga Y."/>
            <person name="Zwiers L.-H."/>
            <person name="Turgeon B."/>
            <person name="Goodwin S."/>
            <person name="Spatafora J."/>
            <person name="Crous P."/>
            <person name="Grigoriev I."/>
        </authorList>
    </citation>
    <scope>NUCLEOTIDE SEQUENCE</scope>
    <source>
        <strain evidence="1">CBS 122681</strain>
    </source>
</reference>
<proteinExistence type="predicted"/>
<dbReference type="Gene3D" id="3.30.1140.40">
    <property type="entry name" value="Tctex-1"/>
    <property type="match status" value="1"/>
</dbReference>
<dbReference type="PANTHER" id="PTHR21255:SF4">
    <property type="entry name" value="DYNEIN LIGHT CHAIN TCTEX-TYPE"/>
    <property type="match status" value="1"/>
</dbReference>
<dbReference type="PANTHER" id="PTHR21255">
    <property type="entry name" value="T-COMPLEX-ASSOCIATED-TESTIS-EXPRESSED 1/ DYNEIN LIGHT CHAIN"/>
    <property type="match status" value="1"/>
</dbReference>
<dbReference type="GO" id="GO:0005737">
    <property type="term" value="C:cytoplasm"/>
    <property type="evidence" value="ECO:0007669"/>
    <property type="project" value="TreeGrafter"/>
</dbReference>
<evidence type="ECO:0000313" key="2">
    <source>
        <dbReference type="Proteomes" id="UP000799324"/>
    </source>
</evidence>
<dbReference type="AlphaFoldDB" id="A0A6A6SY69"/>
<dbReference type="Proteomes" id="UP000799324">
    <property type="component" value="Unassembled WGS sequence"/>
</dbReference>
<dbReference type="CDD" id="cd21456">
    <property type="entry name" value="DLC-like_SpDlc1-like"/>
    <property type="match status" value="1"/>
</dbReference>
<dbReference type="OrthoDB" id="10059120at2759"/>
<dbReference type="InterPro" id="IPR038586">
    <property type="entry name" value="Tctex-1-like_sf"/>
</dbReference>
<protein>
    <recommendedName>
        <fullName evidence="3">Tctex-1</fullName>
    </recommendedName>
</protein>
<dbReference type="InterPro" id="IPR005334">
    <property type="entry name" value="Tctex-1-like"/>
</dbReference>